<dbReference type="InterPro" id="IPR006621">
    <property type="entry name" value="Nose-resist-to-fluoxetine_N"/>
</dbReference>
<feature type="transmembrane region" description="Helical" evidence="2">
    <location>
        <begin position="399"/>
        <end position="423"/>
    </location>
</feature>
<feature type="chain" id="PRO_5036459667" evidence="3">
    <location>
        <begin position="30"/>
        <end position="840"/>
    </location>
</feature>
<feature type="transmembrane region" description="Helical" evidence="2">
    <location>
        <begin position="273"/>
        <end position="291"/>
    </location>
</feature>
<feature type="transmembrane region" description="Helical" evidence="2">
    <location>
        <begin position="733"/>
        <end position="750"/>
    </location>
</feature>
<feature type="transmembrane region" description="Helical" evidence="2">
    <location>
        <begin position="630"/>
        <end position="649"/>
    </location>
</feature>
<feature type="transmembrane region" description="Helical" evidence="2">
    <location>
        <begin position="762"/>
        <end position="790"/>
    </location>
</feature>
<protein>
    <submittedName>
        <fullName evidence="5">AAEL013971-PA</fullName>
    </submittedName>
</protein>
<reference evidence="5" key="1">
    <citation type="submission" date="2005-10" db="EMBL/GenBank/DDBJ databases">
        <authorList>
            <person name="Loftus B.J."/>
            <person name="Nene V.M."/>
            <person name="Hannick L.I."/>
            <person name="Bidwell S."/>
            <person name="Haas B."/>
            <person name="Amedeo P."/>
            <person name="Orvis J."/>
            <person name="Wortman J.R."/>
            <person name="White O.R."/>
            <person name="Salzberg S."/>
            <person name="Shumway M."/>
            <person name="Koo H."/>
            <person name="Zhao Y."/>
            <person name="Holmes M."/>
            <person name="Miller J."/>
            <person name="Schatz M."/>
            <person name="Pop M."/>
            <person name="Pai G."/>
            <person name="Utterback T."/>
            <person name="Rogers Y.-H."/>
            <person name="Kravitz S."/>
            <person name="Fraser C.M."/>
        </authorList>
    </citation>
    <scope>NUCLEOTIDE SEQUENCE</scope>
    <source>
        <strain evidence="5">Liverpool</strain>
    </source>
</reference>
<feature type="transmembrane region" description="Helical" evidence="2">
    <location>
        <begin position="661"/>
        <end position="677"/>
    </location>
</feature>
<feature type="domain" description="Nose resistant-to-fluoxetine protein N-terminal" evidence="4">
    <location>
        <begin position="110"/>
        <end position="253"/>
    </location>
</feature>
<feature type="transmembrane region" description="Helical" evidence="2">
    <location>
        <begin position="589"/>
        <end position="610"/>
    </location>
</feature>
<evidence type="ECO:0000256" key="1">
    <source>
        <dbReference type="SAM" id="MobiDB-lite"/>
    </source>
</evidence>
<dbReference type="SMART" id="SM00703">
    <property type="entry name" value="NRF"/>
    <property type="match status" value="1"/>
</dbReference>
<evidence type="ECO:0000259" key="4">
    <source>
        <dbReference type="SMART" id="SM00703"/>
    </source>
</evidence>
<feature type="transmembrane region" description="Helical" evidence="2">
    <location>
        <begin position="496"/>
        <end position="518"/>
    </location>
</feature>
<accession>A0A1S4G0F8</accession>
<reference evidence="5" key="2">
    <citation type="journal article" date="2007" name="Science">
        <title>Genome sequence of Aedes aegypti, a major arbovirus vector.</title>
        <authorList>
            <person name="Nene V."/>
            <person name="Wortman J.R."/>
            <person name="Lawson D."/>
            <person name="Haas B."/>
            <person name="Kodira C."/>
            <person name="Tu Z.J."/>
            <person name="Loftus B."/>
            <person name="Xi Z."/>
            <person name="Megy K."/>
            <person name="Grabherr M."/>
            <person name="Ren Q."/>
            <person name="Zdobnov E.M."/>
            <person name="Lobo N.F."/>
            <person name="Campbell K.S."/>
            <person name="Brown S.E."/>
            <person name="Bonaldo M.F."/>
            <person name="Zhu J."/>
            <person name="Sinkins S.P."/>
            <person name="Hogenkamp D.G."/>
            <person name="Amedeo P."/>
            <person name="Arensburger P."/>
            <person name="Atkinson P.W."/>
            <person name="Bidwell S."/>
            <person name="Biedler J."/>
            <person name="Birney E."/>
            <person name="Bruggner R.V."/>
            <person name="Costas J."/>
            <person name="Coy M.R."/>
            <person name="Crabtree J."/>
            <person name="Crawford M."/>
            <person name="Debruyn B."/>
            <person name="Decaprio D."/>
            <person name="Eiglmeier K."/>
            <person name="Eisenstadt E."/>
            <person name="El-Dorry H."/>
            <person name="Gelbart W.M."/>
            <person name="Gomes S.L."/>
            <person name="Hammond M."/>
            <person name="Hannick L.I."/>
            <person name="Hogan J.R."/>
            <person name="Holmes M.H."/>
            <person name="Jaffe D."/>
            <person name="Johnston J.S."/>
            <person name="Kennedy R.C."/>
            <person name="Koo H."/>
            <person name="Kravitz S."/>
            <person name="Kriventseva E.V."/>
            <person name="Kulp D."/>
            <person name="Labutti K."/>
            <person name="Lee E."/>
            <person name="Li S."/>
            <person name="Lovin D.D."/>
            <person name="Mao C."/>
            <person name="Mauceli E."/>
            <person name="Menck C.F."/>
            <person name="Miller J.R."/>
            <person name="Montgomery P."/>
            <person name="Mori A."/>
            <person name="Nascimento A.L."/>
            <person name="Naveira H.F."/>
            <person name="Nusbaum C."/>
            <person name="O'leary S."/>
            <person name="Orvis J."/>
            <person name="Pertea M."/>
            <person name="Quesneville H."/>
            <person name="Reidenbach K.R."/>
            <person name="Rogers Y.H."/>
            <person name="Roth C.W."/>
            <person name="Schneider J.R."/>
            <person name="Schatz M."/>
            <person name="Shumway M."/>
            <person name="Stanke M."/>
            <person name="Stinson E.O."/>
            <person name="Tubio J.M."/>
            <person name="Vanzee J.P."/>
            <person name="Verjovski-Almeida S."/>
            <person name="Werner D."/>
            <person name="White O."/>
            <person name="Wyder S."/>
            <person name="Zeng Q."/>
            <person name="Zhao Q."/>
            <person name="Zhao Y."/>
            <person name="Hill C.A."/>
            <person name="Raikhel A.S."/>
            <person name="Soares M.B."/>
            <person name="Knudson D.L."/>
            <person name="Lee N.H."/>
            <person name="Galagan J."/>
            <person name="Salzberg S.L."/>
            <person name="Paulsen I.T."/>
            <person name="Dimopoulos G."/>
            <person name="Collins F.H."/>
            <person name="Birren B."/>
            <person name="Fraser-Liggett C.M."/>
            <person name="Severson D.W."/>
        </authorList>
    </citation>
    <scope>NUCLEOTIDE SEQUENCE [LARGE SCALE GENOMIC DNA]</scope>
    <source>
        <strain evidence="5">Liverpool</strain>
    </source>
</reference>
<dbReference type="OMA" id="DEMCSRH"/>
<keyword evidence="2" id="KW-1133">Transmembrane helix</keyword>
<dbReference type="Pfam" id="PF01757">
    <property type="entry name" value="Acyl_transf_3"/>
    <property type="match status" value="1"/>
</dbReference>
<dbReference type="EMBL" id="CH478158">
    <property type="protein sequence ID" value="EAT33760.1"/>
    <property type="molecule type" value="Genomic_DNA"/>
</dbReference>
<keyword evidence="2" id="KW-0812">Transmembrane</keyword>
<evidence type="ECO:0000256" key="3">
    <source>
        <dbReference type="SAM" id="SignalP"/>
    </source>
</evidence>
<evidence type="ECO:0000313" key="6">
    <source>
        <dbReference type="Proteomes" id="UP000682892"/>
    </source>
</evidence>
<dbReference type="PANTHER" id="PTHR11161">
    <property type="entry name" value="O-ACYLTRANSFERASE"/>
    <property type="match status" value="1"/>
</dbReference>
<dbReference type="Pfam" id="PF20146">
    <property type="entry name" value="NRF"/>
    <property type="match status" value="1"/>
</dbReference>
<feature type="region of interest" description="Disordered" evidence="1">
    <location>
        <begin position="325"/>
        <end position="368"/>
    </location>
</feature>
<sequence length="840" mass="94794">MAPIRFASRALISTVVLVVLVTIFDRAISSTASSSTPAKIGSLNGTKYRYDPRVSKRNQSCAGKYCAEEEDDDTGGIILGASRALRQEGVLKHTSVLYGLISIAERGELSDRCYDELQQISEGIRQKEIWALKVLDSSGIQEAGFMWGHNHWIGSEQGCIAAQTPLSITLSDRYRRNMKPNLVKALAPFDVGFRMVYAQHQSAWQVEMKFLSENILHIGVCVPQSCSNGELFNLTERYFEERIIQAQDVFEFRPNVLQVKDLQLTENFWSKPSIFIISITIALTAIMVYLAQCREQKANEEKACHSSESATVTTYTPVLMMNGHYSPAPKAPSTTTSAPNDDERMKETTAPKPMPTPIQTTSSPNSPPKDTFMDKVIDSFNVRRNLATVFRTDIGPQSLPVICGIKSICCFLILCFHMQWYTFFTIQNSALMFHYAEQVRYQIISNAPLLVDVFFAISGFLVTYNFVRNRSKIQEVKSNGLWQNGKLYGKMLLHRYLRLSPLYLMITVIGEVMTSYVVDKSKFWVHERSDLRCQQYWWRNVLYIQNLFDIDDLCLNWTWSLACEMQYYMISVALLFVYAKNAKLGKSIYVLFAAGTFVFNMAITMMYHFVPSYDVLYNTGSALYVAPWARMSPYVVGVYFGWLLAAARGKLQITEKQYRKYWILACLAVFISMHSTFKRNFPYPLASTVMVMVRLFVAWAACWTIIATSTGYSNIVTRFLSSKFFIHTNKLTYGIYLLNPLIITTVFGLSDGSANADPIPTLVMAVGVTVLSYVAALAFTVLFEIPYCTISSEILKLKKKPSSTTPPLSPSPSTATIGAKFVEDSIESTLIGKDESKKID</sequence>
<dbReference type="Proteomes" id="UP000682892">
    <property type="component" value="Unassembled WGS sequence"/>
</dbReference>
<dbReference type="InterPro" id="IPR052728">
    <property type="entry name" value="O2_lipid_transport_reg"/>
</dbReference>
<proteinExistence type="predicted"/>
<reference evidence="5" key="3">
    <citation type="submission" date="2012-09" db="EMBL/GenBank/DDBJ databases">
        <authorList>
            <consortium name="VectorBase"/>
        </authorList>
    </citation>
    <scope>NUCLEOTIDE SEQUENCE</scope>
    <source>
        <strain evidence="5">Liverpool</strain>
    </source>
</reference>
<dbReference type="AlphaFoldDB" id="A0A1S4G0F8"/>
<organism evidence="5 6">
    <name type="scientific">Aedes aegypti</name>
    <name type="common">Yellowfever mosquito</name>
    <name type="synonym">Culex aegypti</name>
    <dbReference type="NCBI Taxonomy" id="7159"/>
    <lineage>
        <taxon>Eukaryota</taxon>
        <taxon>Metazoa</taxon>
        <taxon>Ecdysozoa</taxon>
        <taxon>Arthropoda</taxon>
        <taxon>Hexapoda</taxon>
        <taxon>Insecta</taxon>
        <taxon>Pterygota</taxon>
        <taxon>Neoptera</taxon>
        <taxon>Endopterygota</taxon>
        <taxon>Diptera</taxon>
        <taxon>Nematocera</taxon>
        <taxon>Culicoidea</taxon>
        <taxon>Culicidae</taxon>
        <taxon>Culicinae</taxon>
        <taxon>Aedini</taxon>
        <taxon>Aedes</taxon>
        <taxon>Stegomyia</taxon>
    </lineage>
</organism>
<feature type="transmembrane region" description="Helical" evidence="2">
    <location>
        <begin position="443"/>
        <end position="467"/>
    </location>
</feature>
<keyword evidence="3" id="KW-0732">Signal</keyword>
<dbReference type="OrthoDB" id="207378at2759"/>
<keyword evidence="2" id="KW-0472">Membrane</keyword>
<dbReference type="InterPro" id="IPR002656">
    <property type="entry name" value="Acyl_transf_3_dom"/>
</dbReference>
<dbReference type="GO" id="GO:0016747">
    <property type="term" value="F:acyltransferase activity, transferring groups other than amino-acyl groups"/>
    <property type="evidence" value="ECO:0007669"/>
    <property type="project" value="InterPro"/>
</dbReference>
<dbReference type="PANTHER" id="PTHR11161:SF15">
    <property type="entry name" value="GH19286P-RELATED"/>
    <property type="match status" value="1"/>
</dbReference>
<dbReference type="KEGG" id="aag:5579031"/>
<gene>
    <name evidence="5" type="ORF">AaeL_AAEL013971</name>
</gene>
<evidence type="ECO:0000256" key="2">
    <source>
        <dbReference type="SAM" id="Phobius"/>
    </source>
</evidence>
<feature type="signal peptide" evidence="3">
    <location>
        <begin position="1"/>
        <end position="29"/>
    </location>
</feature>
<evidence type="ECO:0000313" key="5">
    <source>
        <dbReference type="EMBL" id="EAT33760.1"/>
    </source>
</evidence>
<feature type="transmembrane region" description="Helical" evidence="2">
    <location>
        <begin position="689"/>
        <end position="712"/>
    </location>
</feature>
<feature type="transmembrane region" description="Helical" evidence="2">
    <location>
        <begin position="557"/>
        <end position="577"/>
    </location>
</feature>
<name>A0A1S4G0F8_AEDAE</name>
<dbReference type="HOGENOM" id="CLU_007874_3_0_1"/>